<evidence type="ECO:0000256" key="1">
    <source>
        <dbReference type="ARBA" id="ARBA00004319"/>
    </source>
</evidence>
<dbReference type="InterPro" id="IPR029047">
    <property type="entry name" value="HSP70_peptide-bd_sf"/>
</dbReference>
<evidence type="ECO:0000256" key="3">
    <source>
        <dbReference type="ARBA" id="ARBA00022741"/>
    </source>
</evidence>
<keyword evidence="5" id="KW-0067">ATP-binding</keyword>
<organism evidence="11">
    <name type="scientific">Ostreococcus tauri</name>
    <name type="common">Marine green alga</name>
    <dbReference type="NCBI Taxonomy" id="70448"/>
    <lineage>
        <taxon>Eukaryota</taxon>
        <taxon>Viridiplantae</taxon>
        <taxon>Chlorophyta</taxon>
        <taxon>Mamiellophyceae</taxon>
        <taxon>Mamiellales</taxon>
        <taxon>Bathycoccaceae</taxon>
        <taxon>Ostreococcus</taxon>
    </lineage>
</organism>
<feature type="compositionally biased region" description="Low complexity" evidence="9">
    <location>
        <begin position="563"/>
        <end position="576"/>
    </location>
</feature>
<name>A0A1Y5IL26_OSTTA</name>
<comment type="subcellular location">
    <subcellularLocation>
        <location evidence="1">Endoplasmic reticulum lumen</location>
    </subcellularLocation>
</comment>
<dbReference type="Gene3D" id="3.90.640.10">
    <property type="entry name" value="Actin, Chain A, domain 4"/>
    <property type="match status" value="1"/>
</dbReference>
<evidence type="ECO:0000256" key="9">
    <source>
        <dbReference type="SAM" id="MobiDB-lite"/>
    </source>
</evidence>
<dbReference type="FunFam" id="3.90.640.10:FF:000004">
    <property type="entry name" value="Heat shock 70 kDa protein 4"/>
    <property type="match status" value="1"/>
</dbReference>
<dbReference type="InterPro" id="IPR029048">
    <property type="entry name" value="HSP70_C_sf"/>
</dbReference>
<dbReference type="SUPFAM" id="SSF53067">
    <property type="entry name" value="Actin-like ATPase domain"/>
    <property type="match status" value="2"/>
</dbReference>
<dbReference type="GO" id="GO:0005524">
    <property type="term" value="F:ATP binding"/>
    <property type="evidence" value="ECO:0007669"/>
    <property type="project" value="UniProtKB-KW"/>
</dbReference>
<dbReference type="GO" id="GO:0034663">
    <property type="term" value="C:endoplasmic reticulum chaperone complex"/>
    <property type="evidence" value="ECO:0007669"/>
    <property type="project" value="TreeGrafter"/>
</dbReference>
<evidence type="ECO:0000256" key="4">
    <source>
        <dbReference type="ARBA" id="ARBA00022824"/>
    </source>
</evidence>
<dbReference type="SUPFAM" id="SSF100934">
    <property type="entry name" value="Heat shock protein 70kD (HSP70), C-terminal subdomain"/>
    <property type="match status" value="1"/>
</dbReference>
<proteinExistence type="inferred from homology"/>
<dbReference type="Gene3D" id="2.60.34.10">
    <property type="entry name" value="Substrate Binding Domain Of DNAk, Chain A, domain 1"/>
    <property type="match status" value="1"/>
</dbReference>
<feature type="chain" id="PRO_5012893063" evidence="10">
    <location>
        <begin position="20"/>
        <end position="897"/>
    </location>
</feature>
<keyword evidence="2 10" id="KW-0732">Signal</keyword>
<feature type="compositionally biased region" description="Basic and acidic residues" evidence="9">
    <location>
        <begin position="593"/>
        <end position="607"/>
    </location>
</feature>
<evidence type="ECO:0000313" key="11">
    <source>
        <dbReference type="EMBL" id="OUS47782.1"/>
    </source>
</evidence>
<dbReference type="PANTHER" id="PTHR45639:SF3">
    <property type="entry name" value="HYPOXIA UP-REGULATED PROTEIN 1"/>
    <property type="match status" value="1"/>
</dbReference>
<dbReference type="EMBL" id="KZ155776">
    <property type="protein sequence ID" value="OUS47782.1"/>
    <property type="molecule type" value="Genomic_DNA"/>
</dbReference>
<feature type="compositionally biased region" description="Low complexity" evidence="9">
    <location>
        <begin position="836"/>
        <end position="854"/>
    </location>
</feature>
<reference evidence="11" key="1">
    <citation type="submission" date="2017-04" db="EMBL/GenBank/DDBJ databases">
        <title>Population genomics of picophytoplankton unveils novel chromosome hypervariability.</title>
        <authorList>
            <consortium name="DOE Joint Genome Institute"/>
            <person name="Blanc-Mathieu R."/>
            <person name="Krasovec M."/>
            <person name="Hebrard M."/>
            <person name="Yau S."/>
            <person name="Desgranges E."/>
            <person name="Martin J."/>
            <person name="Schackwitz W."/>
            <person name="Kuo A."/>
            <person name="Salin G."/>
            <person name="Donnadieu C."/>
            <person name="Desdevises Y."/>
            <person name="Sanchez-Ferandin S."/>
            <person name="Moreau H."/>
            <person name="Rivals E."/>
            <person name="Grigoriev I.V."/>
            <person name="Grimsley N."/>
            <person name="Eyre-Walker A."/>
            <person name="Piganeau G."/>
        </authorList>
    </citation>
    <scope>NUCLEOTIDE SEQUENCE [LARGE SCALE GENOMIC DNA]</scope>
    <source>
        <strain evidence="11">RCC 1115</strain>
    </source>
</reference>
<feature type="region of interest" description="Disordered" evidence="9">
    <location>
        <begin position="551"/>
        <end position="608"/>
    </location>
</feature>
<protein>
    <submittedName>
        <fullName evidence="11">Heat shock protein 70, ER lumen</fullName>
    </submittedName>
</protein>
<feature type="signal peptide" evidence="10">
    <location>
        <begin position="1"/>
        <end position="19"/>
    </location>
</feature>
<dbReference type="AlphaFoldDB" id="A0A1Y5IL26"/>
<keyword evidence="4" id="KW-0256">Endoplasmic reticulum</keyword>
<sequence length="897" mass="98137">MRVLSILLALAAVLARVDGAVVGVDLGGEHLKVALVAPGRTPIAIALNEASKRKSAVAVSFGMGERSVGDRAYDMHARAPTETATRHRDALGARADSKRVETIVEGSKLAYEVRGDDARDGATRVKLGSGTYAVEELTAMTLEHARDVGESGGRGRVRDAVIAVPPFASQSMRRALRDAAEIAGMNVMAMRSDLACAALQWGIDKEFPEPKYVVIADMGHTSSGAALVKYDQFTSGRGAKKTHGMFDILAVRWDESAGGDALDMLLVDHFLEDFKAKHGTDLSTNARAIGKMRKQVRKTKEILSANKDAPFSVESLHDEIDLRSKITRDEFSKLAGDRFQRMVGPLRQIVGILGDFNLTLDDIEVVEVIGGSSRVPGVKEEIEKAINGRKFDVHLDADEAVAMGAGLFAANMSTTFRMRKFGASDAMPHGMTYSVSPSDDFTSGEIESLVPAFASAPLRRRVQLLNRTADATFTVKLEVSEGTPLPPGTDTDQVMIVEVTGVKEAMAKYNDTVGKMNVYFEFDAHGVLDVEEAVYAVEIIDYVPEKPKKTLKKANVTSTNLTSEDANSTAENAAENTTEDVKEEESAAEAEEPAVKEKETPEEEAPKMKMRRRVFKTPLTVKVSGLDMEPMTQAQLGASIKVLDELRKIDEAKREQEAAKSNLESYIYSTRAKLDEDEIQAVTTEEQREALKEELMEKEDWLYMDGAHASAAEYKKTHDDLKTKGDAIEFRAKEQIRRPEMITKARAFVAKATPEIESWPEKKPWLNETHVADLLVEVKEFEAWLDEKVVAQDKLAVTDAPSLESAEIKVRMRPIETKFSKMKKKSKPKPPKVDLNATDANATDANATDANATTVEADSTEVESNATNEGAKEEFTTAEPTIDADAATEAESVKDEL</sequence>
<evidence type="ECO:0000256" key="7">
    <source>
        <dbReference type="ARBA" id="ARBA00061090"/>
    </source>
</evidence>
<keyword evidence="6" id="KW-0143">Chaperone</keyword>
<comment type="similarity">
    <text evidence="7">Belongs to the heat shock protein 70 (TC 1.A.33) family. HSP110/SSE subfamily.</text>
</comment>
<dbReference type="Gene3D" id="3.30.420.40">
    <property type="match status" value="2"/>
</dbReference>
<dbReference type="PANTHER" id="PTHR45639">
    <property type="entry name" value="HSC70CB, ISOFORM G-RELATED"/>
    <property type="match status" value="1"/>
</dbReference>
<dbReference type="GO" id="GO:0140662">
    <property type="term" value="F:ATP-dependent protein folding chaperone"/>
    <property type="evidence" value="ECO:0007669"/>
    <property type="project" value="InterPro"/>
</dbReference>
<gene>
    <name evidence="11" type="ORF">BE221DRAFT_69720</name>
</gene>
<dbReference type="Pfam" id="PF00012">
    <property type="entry name" value="HSP70"/>
    <property type="match status" value="1"/>
</dbReference>
<dbReference type="GO" id="GO:0005788">
    <property type="term" value="C:endoplasmic reticulum lumen"/>
    <property type="evidence" value="ECO:0007669"/>
    <property type="project" value="UniProtKB-SubCell"/>
</dbReference>
<feature type="coiled-coil region" evidence="8">
    <location>
        <begin position="642"/>
        <end position="694"/>
    </location>
</feature>
<keyword evidence="11" id="KW-0346">Stress response</keyword>
<feature type="compositionally biased region" description="Basic residues" evidence="9">
    <location>
        <begin position="820"/>
        <end position="830"/>
    </location>
</feature>
<keyword evidence="3" id="KW-0547">Nucleotide-binding</keyword>
<feature type="region of interest" description="Disordered" evidence="9">
    <location>
        <begin position="819"/>
        <end position="897"/>
    </location>
</feature>
<accession>A0A1Y5IL26</accession>
<dbReference type="GO" id="GO:0030968">
    <property type="term" value="P:endoplasmic reticulum unfolded protein response"/>
    <property type="evidence" value="ECO:0007669"/>
    <property type="project" value="TreeGrafter"/>
</dbReference>
<dbReference type="Gene3D" id="3.30.30.30">
    <property type="match status" value="1"/>
</dbReference>
<dbReference type="Gene3D" id="1.20.1270.10">
    <property type="match status" value="1"/>
</dbReference>
<keyword evidence="8" id="KW-0175">Coiled coil</keyword>
<dbReference type="InterPro" id="IPR043129">
    <property type="entry name" value="ATPase_NBD"/>
</dbReference>
<dbReference type="PROSITE" id="PS01036">
    <property type="entry name" value="HSP70_3"/>
    <property type="match status" value="1"/>
</dbReference>
<dbReference type="CDD" id="cd10230">
    <property type="entry name" value="ASKHA_NBD_HSP70_HYOU1"/>
    <property type="match status" value="1"/>
</dbReference>
<evidence type="ECO:0000256" key="8">
    <source>
        <dbReference type="SAM" id="Coils"/>
    </source>
</evidence>
<evidence type="ECO:0000256" key="6">
    <source>
        <dbReference type="ARBA" id="ARBA00023186"/>
    </source>
</evidence>
<feature type="compositionally biased region" description="Acidic residues" evidence="9">
    <location>
        <begin position="577"/>
        <end position="592"/>
    </location>
</feature>
<dbReference type="PRINTS" id="PR00301">
    <property type="entry name" value="HEATSHOCK70"/>
</dbReference>
<dbReference type="eggNOG" id="KOG0103">
    <property type="taxonomic scope" value="Eukaryota"/>
</dbReference>
<evidence type="ECO:0000256" key="5">
    <source>
        <dbReference type="ARBA" id="ARBA00022840"/>
    </source>
</evidence>
<dbReference type="FunFam" id="1.20.1270.10:FF:000002">
    <property type="entry name" value="Heat shock 70 kDa protein 4"/>
    <property type="match status" value="1"/>
</dbReference>
<dbReference type="InterPro" id="IPR013126">
    <property type="entry name" value="Hsp_70_fam"/>
</dbReference>
<evidence type="ECO:0000256" key="10">
    <source>
        <dbReference type="SAM" id="SignalP"/>
    </source>
</evidence>
<dbReference type="Proteomes" id="UP000195557">
    <property type="component" value="Unassembled WGS sequence"/>
</dbReference>
<evidence type="ECO:0000256" key="2">
    <source>
        <dbReference type="ARBA" id="ARBA00022729"/>
    </source>
</evidence>
<dbReference type="InterPro" id="IPR018181">
    <property type="entry name" value="Heat_shock_70_CS"/>
</dbReference>